<organism evidence="1 2">
    <name type="scientific">Sphingomonas phage Eidolon</name>
    <dbReference type="NCBI Taxonomy" id="2686311"/>
    <lineage>
        <taxon>Viruses</taxon>
        <taxon>Duplodnaviria</taxon>
        <taxon>Heunggongvirae</taxon>
        <taxon>Uroviricota</taxon>
        <taxon>Caudoviricetes</taxon>
        <taxon>Johnpaulvirinae</taxon>
        <taxon>Eidolonvirus</taxon>
        <taxon>Eidolonvirus eidolon</taxon>
    </lineage>
</organism>
<keyword evidence="2" id="KW-1185">Reference proteome</keyword>
<dbReference type="GeneID" id="79585563"/>
<dbReference type="KEGG" id="vg:79585563"/>
<accession>A0A6M3TC30</accession>
<reference evidence="1 2" key="1">
    <citation type="submission" date="2019-11" db="EMBL/GenBank/DDBJ databases">
        <authorList>
            <person name="Hylling O."/>
            <person name="Hansen L.H."/>
            <person name="Johansen A."/>
        </authorList>
    </citation>
    <scope>NUCLEOTIDE SEQUENCE [LARGE SCALE GENOMIC DNA]</scope>
</reference>
<dbReference type="EMBL" id="MN734437">
    <property type="protein sequence ID" value="QJD54432.1"/>
    <property type="molecule type" value="Genomic_DNA"/>
</dbReference>
<evidence type="ECO:0000313" key="1">
    <source>
        <dbReference type="EMBL" id="QJD54432.1"/>
    </source>
</evidence>
<dbReference type="Proteomes" id="UP000502376">
    <property type="component" value="Segment"/>
</dbReference>
<name>A0A6M3TC30_9CAUD</name>
<sequence>MLRLVVDNGSNEATKEPAMFINHNFNVAPVGQNYGEWSYFDGYAFAHIAAWQEAARLKRIRTTAIKALDRRNVRR</sequence>
<evidence type="ECO:0000313" key="2">
    <source>
        <dbReference type="Proteomes" id="UP000502376"/>
    </source>
</evidence>
<dbReference type="RefSeq" id="YP_010738198.1">
    <property type="nucleotide sequence ID" value="NC_073023.1"/>
</dbReference>
<protein>
    <submittedName>
        <fullName evidence="1">Uncharacterized protein</fullName>
    </submittedName>
</protein>
<proteinExistence type="predicted"/>